<name>A0A8J5IYC1_9STRA</name>
<comment type="caution">
    <text evidence="1">The sequence shown here is derived from an EMBL/GenBank/DDBJ whole genome shotgun (WGS) entry which is preliminary data.</text>
</comment>
<sequence>MHSVRKGATRFACSGSTGVPSIVSVCLRCGWSQGGTQDRYFRYEAAGDQFLGRVVAGMPVNDSKFAALPPHLSKRYETIVNSGVKNTFPGMDEDKTFCGILQRCLAPLVYHAEYFLDKLPSNHPLLSTYIFTNASVLHDLRAKLEDGETE</sequence>
<keyword evidence="2" id="KW-1185">Reference proteome</keyword>
<dbReference type="EMBL" id="JAENGY010000296">
    <property type="protein sequence ID" value="KAG6966705.1"/>
    <property type="molecule type" value="Genomic_DNA"/>
</dbReference>
<protein>
    <submittedName>
        <fullName evidence="1">Uncharacterized protein</fullName>
    </submittedName>
</protein>
<evidence type="ECO:0000313" key="2">
    <source>
        <dbReference type="Proteomes" id="UP000709295"/>
    </source>
</evidence>
<dbReference type="Proteomes" id="UP000709295">
    <property type="component" value="Unassembled WGS sequence"/>
</dbReference>
<reference evidence="1" key="1">
    <citation type="submission" date="2021-01" db="EMBL/GenBank/DDBJ databases">
        <title>Phytophthora aleatoria, a newly-described species from Pinus radiata is distinct from Phytophthora cactorum isolates based on comparative genomics.</title>
        <authorList>
            <person name="Mcdougal R."/>
            <person name="Panda P."/>
            <person name="Williams N."/>
            <person name="Studholme D.J."/>
        </authorList>
    </citation>
    <scope>NUCLEOTIDE SEQUENCE</scope>
    <source>
        <strain evidence="1">NZFS 4037</strain>
    </source>
</reference>
<gene>
    <name evidence="1" type="ORF">JG688_00006647</name>
</gene>
<evidence type="ECO:0000313" key="1">
    <source>
        <dbReference type="EMBL" id="KAG6966705.1"/>
    </source>
</evidence>
<accession>A0A8J5IYC1</accession>
<organism evidence="1 2">
    <name type="scientific">Phytophthora aleatoria</name>
    <dbReference type="NCBI Taxonomy" id="2496075"/>
    <lineage>
        <taxon>Eukaryota</taxon>
        <taxon>Sar</taxon>
        <taxon>Stramenopiles</taxon>
        <taxon>Oomycota</taxon>
        <taxon>Peronosporomycetes</taxon>
        <taxon>Peronosporales</taxon>
        <taxon>Peronosporaceae</taxon>
        <taxon>Phytophthora</taxon>
    </lineage>
</organism>
<proteinExistence type="predicted"/>
<dbReference type="AlphaFoldDB" id="A0A8J5IYC1"/>